<proteinExistence type="predicted"/>
<protein>
    <submittedName>
        <fullName evidence="2">Uncharacterized protein</fullName>
    </submittedName>
</protein>
<feature type="compositionally biased region" description="Polar residues" evidence="1">
    <location>
        <begin position="278"/>
        <end position="288"/>
    </location>
</feature>
<feature type="compositionally biased region" description="Low complexity" evidence="1">
    <location>
        <begin position="122"/>
        <end position="141"/>
    </location>
</feature>
<name>A0A6H5HZL4_9HYME</name>
<keyword evidence="3" id="KW-1185">Reference proteome</keyword>
<feature type="region of interest" description="Disordered" evidence="1">
    <location>
        <begin position="97"/>
        <end position="213"/>
    </location>
</feature>
<dbReference type="EMBL" id="CADCXV010000528">
    <property type="protein sequence ID" value="CAB0030736.1"/>
    <property type="molecule type" value="Genomic_DNA"/>
</dbReference>
<organism evidence="2 3">
    <name type="scientific">Trichogramma brassicae</name>
    <dbReference type="NCBI Taxonomy" id="86971"/>
    <lineage>
        <taxon>Eukaryota</taxon>
        <taxon>Metazoa</taxon>
        <taxon>Ecdysozoa</taxon>
        <taxon>Arthropoda</taxon>
        <taxon>Hexapoda</taxon>
        <taxon>Insecta</taxon>
        <taxon>Pterygota</taxon>
        <taxon>Neoptera</taxon>
        <taxon>Endopterygota</taxon>
        <taxon>Hymenoptera</taxon>
        <taxon>Apocrita</taxon>
        <taxon>Proctotrupomorpha</taxon>
        <taxon>Chalcidoidea</taxon>
        <taxon>Trichogrammatidae</taxon>
        <taxon>Trichogramma</taxon>
    </lineage>
</organism>
<feature type="compositionally biased region" description="Basic residues" evidence="1">
    <location>
        <begin position="147"/>
        <end position="163"/>
    </location>
</feature>
<dbReference type="AlphaFoldDB" id="A0A6H5HZL4"/>
<accession>A0A6H5HZL4</accession>
<evidence type="ECO:0000313" key="3">
    <source>
        <dbReference type="Proteomes" id="UP000479190"/>
    </source>
</evidence>
<evidence type="ECO:0000313" key="2">
    <source>
        <dbReference type="EMBL" id="CAB0030736.1"/>
    </source>
</evidence>
<evidence type="ECO:0000256" key="1">
    <source>
        <dbReference type="SAM" id="MobiDB-lite"/>
    </source>
</evidence>
<sequence>MQLLNAKNSGTPKLLLQSPGCVKCAAVIYTGRSYKDKGYDVRCCKLRRQPPCSYRDVASQRSSRRCIFQEVPQPRAQTVTAKTTQLPAASKFHTITQLTQKQKAASPGSEQRPHNSKQNTLQTRHTPQTTGPTHTPHSTGTNEQTRRRAQTRMRTRHTPGRRPRQAEHGTQARPAATAGGTSDPASARGAQRNTAGRTKRRDSKAQTNSITTRDSESIGLIPVFGVRGVHIAPSVRYSRTTYSRLKSSCYCTLVRVGSDQIKIRASQVSKKRARAPSQAPTTEITSPTSRDHYRRQAEVTLAQPNPHRYRRPTSTHSPPQRNAPPKDKHQNFFKAMNSRSQIKFMECLQLMTVEKAQQHQQQQRLQQVVERIRRSMRRLIRLLSFYPRLLLLLSTAPLSRDPPISTLLFHSTYVPILPATGIFCVRNTHLRTHHGVGGAKLEAKTFGCRVAGLRELKFFEKFE</sequence>
<dbReference type="Proteomes" id="UP000479190">
    <property type="component" value="Unassembled WGS sequence"/>
</dbReference>
<gene>
    <name evidence="2" type="ORF">TBRA_LOCUS2731</name>
</gene>
<feature type="region of interest" description="Disordered" evidence="1">
    <location>
        <begin position="267"/>
        <end position="330"/>
    </location>
</feature>
<reference evidence="2 3" key="1">
    <citation type="submission" date="2020-02" db="EMBL/GenBank/DDBJ databases">
        <authorList>
            <person name="Ferguson B K."/>
        </authorList>
    </citation>
    <scope>NUCLEOTIDE SEQUENCE [LARGE SCALE GENOMIC DNA]</scope>
</reference>